<keyword evidence="2" id="KW-1185">Reference proteome</keyword>
<name>A0A6A6EHM0_9PEZI</name>
<sequence length="83" mass="9612">MHRCRDLRRVISSLTLIGRVALFCIAVGRGSYSSSICGQHNKRKSKCRELPPEKCRLTLWKANWRCLDRGIMIAPKVLQEDVW</sequence>
<dbReference type="EMBL" id="ML994617">
    <property type="protein sequence ID" value="KAF2191194.1"/>
    <property type="molecule type" value="Genomic_DNA"/>
</dbReference>
<dbReference type="AlphaFoldDB" id="A0A6A6EHM0"/>
<dbReference type="Proteomes" id="UP000800200">
    <property type="component" value="Unassembled WGS sequence"/>
</dbReference>
<reference evidence="1" key="1">
    <citation type="journal article" date="2020" name="Stud. Mycol.">
        <title>101 Dothideomycetes genomes: a test case for predicting lifestyles and emergence of pathogens.</title>
        <authorList>
            <person name="Haridas S."/>
            <person name="Albert R."/>
            <person name="Binder M."/>
            <person name="Bloem J."/>
            <person name="Labutti K."/>
            <person name="Salamov A."/>
            <person name="Andreopoulos B."/>
            <person name="Baker S."/>
            <person name="Barry K."/>
            <person name="Bills G."/>
            <person name="Bluhm B."/>
            <person name="Cannon C."/>
            <person name="Castanera R."/>
            <person name="Culley D."/>
            <person name="Daum C."/>
            <person name="Ezra D."/>
            <person name="Gonzalez J."/>
            <person name="Henrissat B."/>
            <person name="Kuo A."/>
            <person name="Liang C."/>
            <person name="Lipzen A."/>
            <person name="Lutzoni F."/>
            <person name="Magnuson J."/>
            <person name="Mondo S."/>
            <person name="Nolan M."/>
            <person name="Ohm R."/>
            <person name="Pangilinan J."/>
            <person name="Park H.-J."/>
            <person name="Ramirez L."/>
            <person name="Alfaro M."/>
            <person name="Sun H."/>
            <person name="Tritt A."/>
            <person name="Yoshinaga Y."/>
            <person name="Zwiers L.-H."/>
            <person name="Turgeon B."/>
            <person name="Goodwin S."/>
            <person name="Spatafora J."/>
            <person name="Crous P."/>
            <person name="Grigoriev I."/>
        </authorList>
    </citation>
    <scope>NUCLEOTIDE SEQUENCE</scope>
    <source>
        <strain evidence="1">CBS 207.26</strain>
    </source>
</reference>
<proteinExistence type="predicted"/>
<protein>
    <submittedName>
        <fullName evidence="1">Uncharacterized protein</fullName>
    </submittedName>
</protein>
<evidence type="ECO:0000313" key="2">
    <source>
        <dbReference type="Proteomes" id="UP000800200"/>
    </source>
</evidence>
<gene>
    <name evidence="1" type="ORF">K469DRAFT_720183</name>
</gene>
<accession>A0A6A6EHM0</accession>
<evidence type="ECO:0000313" key="1">
    <source>
        <dbReference type="EMBL" id="KAF2191194.1"/>
    </source>
</evidence>
<organism evidence="1 2">
    <name type="scientific">Zopfia rhizophila CBS 207.26</name>
    <dbReference type="NCBI Taxonomy" id="1314779"/>
    <lineage>
        <taxon>Eukaryota</taxon>
        <taxon>Fungi</taxon>
        <taxon>Dikarya</taxon>
        <taxon>Ascomycota</taxon>
        <taxon>Pezizomycotina</taxon>
        <taxon>Dothideomycetes</taxon>
        <taxon>Dothideomycetes incertae sedis</taxon>
        <taxon>Zopfiaceae</taxon>
        <taxon>Zopfia</taxon>
    </lineage>
</organism>